<organism evidence="2 3">
    <name type="scientific">Cystoisospora suis</name>
    <dbReference type="NCBI Taxonomy" id="483139"/>
    <lineage>
        <taxon>Eukaryota</taxon>
        <taxon>Sar</taxon>
        <taxon>Alveolata</taxon>
        <taxon>Apicomplexa</taxon>
        <taxon>Conoidasida</taxon>
        <taxon>Coccidia</taxon>
        <taxon>Eucoccidiorida</taxon>
        <taxon>Eimeriorina</taxon>
        <taxon>Sarcocystidae</taxon>
        <taxon>Cystoisospora</taxon>
    </lineage>
</organism>
<dbReference type="InterPro" id="IPR027417">
    <property type="entry name" value="P-loop_NTPase"/>
</dbReference>
<feature type="compositionally biased region" description="Basic and acidic residues" evidence="1">
    <location>
        <begin position="169"/>
        <end position="179"/>
    </location>
</feature>
<protein>
    <submittedName>
        <fullName evidence="2">Iq calmodulin-binding motif domain-containing</fullName>
    </submittedName>
</protein>
<proteinExistence type="predicted"/>
<dbReference type="RefSeq" id="XP_067923677.1">
    <property type="nucleotide sequence ID" value="XM_068064347.1"/>
</dbReference>
<dbReference type="Proteomes" id="UP000221165">
    <property type="component" value="Unassembled WGS sequence"/>
</dbReference>
<sequence length="438" mass="49614">MKRLSLKLYCRLRLWLLGKISEKLNYRQTKKPPTTSIVMMLASGLDLRRLDSSWSLLQLIRNYANECFMNLFVTWAFSLDEALYKREGVLCPRGSSQKQKRLLPKTIINMMSGEEGLMQKLSTLNDLFEGEFIDIPKHAKEEAAYRLIKHILSQNPSRTILDTLPGYGEARKKEQEKESLYGTGEEGDDGERGEEKDVRENMFVVHRGKRGAGGGDEQEEEAIRPPRRIPVYRKKDPVLCQFIIRHTAGQVRYDARSFVSSNAQPYVLPPELKRALSKTKIPLLRCLLGKDEEGKEDSIPDTLLRTDLSMKLQQFTSTSLALGQEPPESHFVVCVNSERGEFASVAFARKEENLGDAVVSRATSFTRSHTFIPGKKFRVDGALLFDEEIASYGFKKKKTKKVKDILAAMNEEEREGEEGGLRGGEAKSSLGLIDKTEK</sequence>
<dbReference type="SUPFAM" id="SSF52540">
    <property type="entry name" value="P-loop containing nucleoside triphosphate hydrolases"/>
    <property type="match status" value="1"/>
</dbReference>
<dbReference type="AlphaFoldDB" id="A0A2C6KZT0"/>
<reference evidence="2 3" key="1">
    <citation type="journal article" date="2017" name="Int. J. Parasitol.">
        <title>The genome of the protozoan parasite Cystoisospora suis and a reverse vaccinology approach to identify vaccine candidates.</title>
        <authorList>
            <person name="Palmieri N."/>
            <person name="Shrestha A."/>
            <person name="Ruttkowski B."/>
            <person name="Beck T."/>
            <person name="Vogl C."/>
            <person name="Tomley F."/>
            <person name="Blake D.P."/>
            <person name="Joachim A."/>
        </authorList>
    </citation>
    <scope>NUCLEOTIDE SEQUENCE [LARGE SCALE GENOMIC DNA]</scope>
    <source>
        <strain evidence="2 3">Wien I</strain>
    </source>
</reference>
<accession>A0A2C6KZT0</accession>
<dbReference type="OrthoDB" id="16281at2759"/>
<evidence type="ECO:0000313" key="3">
    <source>
        <dbReference type="Proteomes" id="UP000221165"/>
    </source>
</evidence>
<evidence type="ECO:0000256" key="1">
    <source>
        <dbReference type="SAM" id="MobiDB-lite"/>
    </source>
</evidence>
<feature type="non-terminal residue" evidence="2">
    <location>
        <position position="438"/>
    </location>
</feature>
<dbReference type="EMBL" id="MIGC01001899">
    <property type="protein sequence ID" value="PHJ21999.1"/>
    <property type="molecule type" value="Genomic_DNA"/>
</dbReference>
<comment type="caution">
    <text evidence="2">The sequence shown here is derived from an EMBL/GenBank/DDBJ whole genome shotgun (WGS) entry which is preliminary data.</text>
</comment>
<evidence type="ECO:0000313" key="2">
    <source>
        <dbReference type="EMBL" id="PHJ21999.1"/>
    </source>
</evidence>
<dbReference type="GeneID" id="94427558"/>
<gene>
    <name evidence="2" type="ORF">CSUI_004153</name>
</gene>
<feature type="region of interest" description="Disordered" evidence="1">
    <location>
        <begin position="166"/>
        <end position="194"/>
    </location>
</feature>
<name>A0A2C6KZT0_9APIC</name>
<feature type="region of interest" description="Disordered" evidence="1">
    <location>
        <begin position="411"/>
        <end position="438"/>
    </location>
</feature>
<keyword evidence="3" id="KW-1185">Reference proteome</keyword>
<dbReference type="Gene3D" id="1.20.58.530">
    <property type="match status" value="1"/>
</dbReference>
<dbReference type="VEuPathDB" id="ToxoDB:CSUI_004153"/>